<dbReference type="EMBL" id="BKAJ01000030">
    <property type="protein sequence ID" value="GEP54313.1"/>
    <property type="molecule type" value="Genomic_DNA"/>
</dbReference>
<evidence type="ECO:0008006" key="4">
    <source>
        <dbReference type="Google" id="ProtNLM"/>
    </source>
</evidence>
<evidence type="ECO:0000256" key="1">
    <source>
        <dbReference type="ARBA" id="ARBA00006987"/>
    </source>
</evidence>
<dbReference type="PANTHER" id="PTHR42928">
    <property type="entry name" value="TRICARBOXYLATE-BINDING PROTEIN"/>
    <property type="match status" value="1"/>
</dbReference>
<gene>
    <name evidence="2" type="ORF">RSO01_14790</name>
</gene>
<protein>
    <recommendedName>
        <fullName evidence="4">Tripartite tricarboxylate transporter substrate binding protein</fullName>
    </recommendedName>
</protein>
<dbReference type="Proteomes" id="UP000321058">
    <property type="component" value="Unassembled WGS sequence"/>
</dbReference>
<dbReference type="Gene3D" id="3.40.190.10">
    <property type="entry name" value="Periplasmic binding protein-like II"/>
    <property type="match status" value="1"/>
</dbReference>
<dbReference type="AlphaFoldDB" id="A0A512N5V3"/>
<evidence type="ECO:0000313" key="3">
    <source>
        <dbReference type="Proteomes" id="UP000321058"/>
    </source>
</evidence>
<dbReference type="Pfam" id="PF03401">
    <property type="entry name" value="TctC"/>
    <property type="match status" value="1"/>
</dbReference>
<proteinExistence type="inferred from homology"/>
<dbReference type="SUPFAM" id="SSF53850">
    <property type="entry name" value="Periplasmic binding protein-like II"/>
    <property type="match status" value="1"/>
</dbReference>
<dbReference type="PIRSF" id="PIRSF017082">
    <property type="entry name" value="YflP"/>
    <property type="match status" value="1"/>
</dbReference>
<dbReference type="PANTHER" id="PTHR42928:SF5">
    <property type="entry name" value="BLR1237 PROTEIN"/>
    <property type="match status" value="1"/>
</dbReference>
<dbReference type="CDD" id="cd07012">
    <property type="entry name" value="PBP2_Bug_TTT"/>
    <property type="match status" value="1"/>
</dbReference>
<accession>A0A512N5V3</accession>
<evidence type="ECO:0000313" key="2">
    <source>
        <dbReference type="EMBL" id="GEP54313.1"/>
    </source>
</evidence>
<dbReference type="Gene3D" id="3.40.190.150">
    <property type="entry name" value="Bordetella uptake gene, domain 1"/>
    <property type="match status" value="1"/>
</dbReference>
<reference evidence="2 3" key="1">
    <citation type="submission" date="2019-07" db="EMBL/GenBank/DDBJ databases">
        <title>Whole genome shotgun sequence of Reyranella soli NBRC 108950.</title>
        <authorList>
            <person name="Hosoyama A."/>
            <person name="Uohara A."/>
            <person name="Ohji S."/>
            <person name="Ichikawa N."/>
        </authorList>
    </citation>
    <scope>NUCLEOTIDE SEQUENCE [LARGE SCALE GENOMIC DNA]</scope>
    <source>
        <strain evidence="2 3">NBRC 108950</strain>
    </source>
</reference>
<comment type="similarity">
    <text evidence="1">Belongs to the UPF0065 (bug) family.</text>
</comment>
<dbReference type="InterPro" id="IPR005064">
    <property type="entry name" value="BUG"/>
</dbReference>
<keyword evidence="3" id="KW-1185">Reference proteome</keyword>
<dbReference type="OrthoDB" id="7251286at2"/>
<dbReference type="InterPro" id="IPR042100">
    <property type="entry name" value="Bug_dom1"/>
</dbReference>
<comment type="caution">
    <text evidence="2">The sequence shown here is derived from an EMBL/GenBank/DDBJ whole genome shotgun (WGS) entry which is preliminary data.</text>
</comment>
<organism evidence="2 3">
    <name type="scientific">Reyranella soli</name>
    <dbReference type="NCBI Taxonomy" id="1230389"/>
    <lineage>
        <taxon>Bacteria</taxon>
        <taxon>Pseudomonadati</taxon>
        <taxon>Pseudomonadota</taxon>
        <taxon>Alphaproteobacteria</taxon>
        <taxon>Hyphomicrobiales</taxon>
        <taxon>Reyranellaceae</taxon>
        <taxon>Reyranella</taxon>
    </lineage>
</organism>
<sequence length="356" mass="37479">MPLALGLREVLLGDMIRRQPGIASYSRPEETMKTLTRRSTVGLGATALLLPGLARAQATWPNGPVTFVVGYAAGGGADINARELANIESPMIGQQIVVDNKGGAAGSVGARVVAAAKPDGQTLFYAVGTNVIINPWVQKGMIDTLATLAPICQTTDYQYVLVVNPKVPVKTAAELVALAKKDPEKLTYSSSGVGGNNHLAGALFADAAGIKITHVPYKGTGPALADVISGVITMNFSSLPPAVGQVKGGNLKALAVTGEKRIKSMPDVPTLKEQGIDVVVNGWHGLFAPGKTPDAILDKIAADTKAAMKDPRWDQALAKDGLEMPPDRTRAQFAKFVADEHKFWGAKLKELKVEME</sequence>
<name>A0A512N5V3_9HYPH</name>